<organism evidence="2 3">
    <name type="scientific">Gulo gulo</name>
    <name type="common">Wolverine</name>
    <name type="synonym">Gluton</name>
    <dbReference type="NCBI Taxonomy" id="48420"/>
    <lineage>
        <taxon>Eukaryota</taxon>
        <taxon>Metazoa</taxon>
        <taxon>Chordata</taxon>
        <taxon>Craniata</taxon>
        <taxon>Vertebrata</taxon>
        <taxon>Euteleostomi</taxon>
        <taxon>Mammalia</taxon>
        <taxon>Eutheria</taxon>
        <taxon>Laurasiatheria</taxon>
        <taxon>Carnivora</taxon>
        <taxon>Caniformia</taxon>
        <taxon>Musteloidea</taxon>
        <taxon>Mustelidae</taxon>
        <taxon>Guloninae</taxon>
        <taxon>Gulo</taxon>
    </lineage>
</organism>
<reference evidence="2 3" key="1">
    <citation type="submission" date="2018-10" db="EMBL/GenBank/DDBJ databases">
        <authorList>
            <person name="Ekblom R."/>
            <person name="Jareborg N."/>
        </authorList>
    </citation>
    <scope>NUCLEOTIDE SEQUENCE [LARGE SCALE GENOMIC DNA]</scope>
    <source>
        <tissue evidence="2">Muscle</tissue>
    </source>
</reference>
<sequence length="96" mass="10282">PSLPNLPARSGGLSRTDVPPESAAGAPGSRLMSAPSFPPSLLPALQRAVGCQGLVFPTLPFAQTHPLPWLLQFRLWQMKTGPFAEHSNQLWNISAV</sequence>
<feature type="non-terminal residue" evidence="2">
    <location>
        <position position="1"/>
    </location>
</feature>
<comment type="caution">
    <text evidence="2">The sequence shown here is derived from an EMBL/GenBank/DDBJ whole genome shotgun (WGS) entry which is preliminary data.</text>
</comment>
<dbReference type="Proteomes" id="UP000269945">
    <property type="component" value="Unassembled WGS sequence"/>
</dbReference>
<evidence type="ECO:0000256" key="1">
    <source>
        <dbReference type="SAM" id="MobiDB-lite"/>
    </source>
</evidence>
<accession>A0A9X9M6W0</accession>
<proteinExistence type="predicted"/>
<dbReference type="AlphaFoldDB" id="A0A9X9M6W0"/>
<dbReference type="EMBL" id="CYRY02043599">
    <property type="protein sequence ID" value="VCX38116.1"/>
    <property type="molecule type" value="Genomic_DNA"/>
</dbReference>
<feature type="non-terminal residue" evidence="2">
    <location>
        <position position="96"/>
    </location>
</feature>
<evidence type="ECO:0000313" key="2">
    <source>
        <dbReference type="EMBL" id="VCX38116.1"/>
    </source>
</evidence>
<gene>
    <name evidence="2" type="ORF">BN2614_LOCUS2</name>
</gene>
<evidence type="ECO:0000313" key="3">
    <source>
        <dbReference type="Proteomes" id="UP000269945"/>
    </source>
</evidence>
<protein>
    <submittedName>
        <fullName evidence="2">Uncharacterized protein</fullName>
    </submittedName>
</protein>
<keyword evidence="3" id="KW-1185">Reference proteome</keyword>
<name>A0A9X9M6W0_GULGU</name>
<feature type="region of interest" description="Disordered" evidence="1">
    <location>
        <begin position="1"/>
        <end position="33"/>
    </location>
</feature>